<feature type="domain" description="SRP54-type proteins GTP-binding" evidence="11">
    <location>
        <begin position="269"/>
        <end position="282"/>
    </location>
</feature>
<reference evidence="12 13" key="1">
    <citation type="submission" date="2017-10" db="EMBL/GenBank/DDBJ databases">
        <title>Novel microbial diversity and functional potential in the marine mammal oral microbiome.</title>
        <authorList>
            <person name="Dudek N.K."/>
            <person name="Sun C.L."/>
            <person name="Burstein D."/>
            <person name="Kantor R.S."/>
            <person name="Aliaga Goltsman D.S."/>
            <person name="Bik E.M."/>
            <person name="Thomas B.C."/>
            <person name="Banfield J.F."/>
            <person name="Relman D.A."/>
        </authorList>
    </citation>
    <scope>NUCLEOTIDE SEQUENCE [LARGE SCALE GENOMIC DNA]</scope>
    <source>
        <strain evidence="12">DOLJORAL78_47_16</strain>
    </source>
</reference>
<dbReference type="Pfam" id="PF02881">
    <property type="entry name" value="SRP54_N"/>
    <property type="match status" value="1"/>
</dbReference>
<dbReference type="Pfam" id="PF02978">
    <property type="entry name" value="SRP_SPB"/>
    <property type="match status" value="1"/>
</dbReference>
<evidence type="ECO:0000256" key="10">
    <source>
        <dbReference type="SAM" id="MobiDB-lite"/>
    </source>
</evidence>
<keyword evidence="3 9" id="KW-0378">Hydrolase</keyword>
<evidence type="ECO:0000256" key="6">
    <source>
        <dbReference type="ARBA" id="ARBA00023135"/>
    </source>
</evidence>
<evidence type="ECO:0000259" key="11">
    <source>
        <dbReference type="PROSITE" id="PS00300"/>
    </source>
</evidence>
<comment type="similarity">
    <text evidence="1 9">Belongs to the GTP-binding SRP family. SRP54 subfamily.</text>
</comment>
<gene>
    <name evidence="9" type="primary">ffh</name>
    <name evidence="12" type="ORF">CSA56_08145</name>
</gene>
<proteinExistence type="inferred from homology"/>
<dbReference type="Gene3D" id="1.10.260.30">
    <property type="entry name" value="Signal recognition particle, SRP54 subunit, M-domain"/>
    <property type="match status" value="1"/>
</dbReference>
<dbReference type="InterPro" id="IPR000897">
    <property type="entry name" value="SRP54_GTPase_dom"/>
</dbReference>
<dbReference type="InterPro" id="IPR004780">
    <property type="entry name" value="SRP"/>
</dbReference>
<dbReference type="FunFam" id="3.40.50.300:FF:000022">
    <property type="entry name" value="Signal recognition particle 54 kDa subunit"/>
    <property type="match status" value="1"/>
</dbReference>
<dbReference type="GO" id="GO:0005525">
    <property type="term" value="F:GTP binding"/>
    <property type="evidence" value="ECO:0007669"/>
    <property type="project" value="UniProtKB-UniRule"/>
</dbReference>
<evidence type="ECO:0000256" key="1">
    <source>
        <dbReference type="ARBA" id="ARBA00005450"/>
    </source>
</evidence>
<dbReference type="InterPro" id="IPR003593">
    <property type="entry name" value="AAA+_ATPase"/>
</dbReference>
<evidence type="ECO:0000256" key="5">
    <source>
        <dbReference type="ARBA" id="ARBA00023134"/>
    </source>
</evidence>
<comment type="subcellular location">
    <subcellularLocation>
        <location evidence="9">Cytoplasm</location>
    </subcellularLocation>
    <text evidence="9">The SRP-RNC complex is targeted to the cytoplasmic membrane.</text>
</comment>
<evidence type="ECO:0000313" key="12">
    <source>
        <dbReference type="EMBL" id="PIE34371.1"/>
    </source>
</evidence>
<keyword evidence="4 9" id="KW-0694">RNA-binding</keyword>
<dbReference type="Proteomes" id="UP000230821">
    <property type="component" value="Unassembled WGS sequence"/>
</dbReference>
<dbReference type="CDD" id="cd18539">
    <property type="entry name" value="SRP_G"/>
    <property type="match status" value="1"/>
</dbReference>
<protein>
    <recommendedName>
        <fullName evidence="9">Signal recognition particle protein</fullName>
        <ecNumber evidence="9">3.6.5.4</ecNumber>
    </recommendedName>
    <alternativeName>
        <fullName evidence="9">Fifty-four homolog</fullName>
    </alternativeName>
</protein>
<comment type="domain">
    <text evidence="9">Composed of three domains: the N-terminal N domain, which is responsible for interactions with the ribosome, the central G domain, which binds GTP, and the C-terminal M domain, which binds the RNA and the signal sequence of the RNC.</text>
</comment>
<dbReference type="GO" id="GO:0048500">
    <property type="term" value="C:signal recognition particle"/>
    <property type="evidence" value="ECO:0007669"/>
    <property type="project" value="UniProtKB-UniRule"/>
</dbReference>
<dbReference type="PANTHER" id="PTHR11564">
    <property type="entry name" value="SIGNAL RECOGNITION PARTICLE 54K PROTEIN SRP54"/>
    <property type="match status" value="1"/>
</dbReference>
<sequence>MMFDNLSEKLQSAFKVVRGHGKLSEQNIKSALKEVRMALLEADVNFRVVKDFTERVRKRAVGREVLKSLTPGQQLIKVVNDELTDLMGQEYVGLQFAETPPSVIMLVGLQGAGKTTGVAKLANRLRQESHKPLLVAADVYRPAAITQLQVLGEQLGIDVFADHEEKDPRTICQQAAERARGEGFDIMLVDTAGRLHIDHELMQELRDLKTLLSPQEILFVADAMTGQDAVTVADQFNKALEISGVILTKMDGDARGGAALSIRAITDRPIKFVGVGEKLDQLEVFHPKRMASRILGMGDVLSFIEKVEKSIDEKKAKELERKIREQTFTLEDFRDQLKQVREMGPIEQLIEMVPGVDKKALKNLQVDEKEFVKMEAIINSMTPKERVHHKIINSKRKQRISRGSGTDIRDINKLLKQFEQARKLMKKLTGGGGKGRRSRRMTRGFSKKGILPF</sequence>
<dbReference type="NCBIfam" id="TIGR00959">
    <property type="entry name" value="ffh"/>
    <property type="match status" value="1"/>
</dbReference>
<dbReference type="Pfam" id="PF00448">
    <property type="entry name" value="SRP54"/>
    <property type="match status" value="1"/>
</dbReference>
<dbReference type="PANTHER" id="PTHR11564:SF5">
    <property type="entry name" value="SIGNAL RECOGNITION PARTICLE SUBUNIT SRP54"/>
    <property type="match status" value="1"/>
</dbReference>
<dbReference type="SMART" id="SM00962">
    <property type="entry name" value="SRP54"/>
    <property type="match status" value="1"/>
</dbReference>
<dbReference type="Gene3D" id="3.40.50.300">
    <property type="entry name" value="P-loop containing nucleotide triphosphate hydrolases"/>
    <property type="match status" value="1"/>
</dbReference>
<dbReference type="GO" id="GO:0006614">
    <property type="term" value="P:SRP-dependent cotranslational protein targeting to membrane"/>
    <property type="evidence" value="ECO:0007669"/>
    <property type="project" value="InterPro"/>
</dbReference>
<dbReference type="SMART" id="SM00382">
    <property type="entry name" value="AAA"/>
    <property type="match status" value="1"/>
</dbReference>
<accession>A0A2G6KFD2</accession>
<evidence type="ECO:0000313" key="13">
    <source>
        <dbReference type="Proteomes" id="UP000230821"/>
    </source>
</evidence>
<feature type="binding site" evidence="9">
    <location>
        <begin position="248"/>
        <end position="251"/>
    </location>
    <ligand>
        <name>GTP</name>
        <dbReference type="ChEBI" id="CHEBI:37565"/>
    </ligand>
</feature>
<dbReference type="AlphaFoldDB" id="A0A2G6KFD2"/>
<dbReference type="InterPro" id="IPR013822">
    <property type="entry name" value="Signal_recog_particl_SRP54_hlx"/>
</dbReference>
<keyword evidence="6 9" id="KW-0733">Signal recognition particle</keyword>
<comment type="catalytic activity">
    <reaction evidence="8 9">
        <text>GTP + H2O = GDP + phosphate + H(+)</text>
        <dbReference type="Rhea" id="RHEA:19669"/>
        <dbReference type="ChEBI" id="CHEBI:15377"/>
        <dbReference type="ChEBI" id="CHEBI:15378"/>
        <dbReference type="ChEBI" id="CHEBI:37565"/>
        <dbReference type="ChEBI" id="CHEBI:43474"/>
        <dbReference type="ChEBI" id="CHEBI:58189"/>
        <dbReference type="EC" id="3.6.5.4"/>
    </reaction>
</comment>
<dbReference type="InterPro" id="IPR036891">
    <property type="entry name" value="Signal_recog_part_SRP54_M_sf"/>
</dbReference>
<dbReference type="SUPFAM" id="SSF52540">
    <property type="entry name" value="P-loop containing nucleoside triphosphate hydrolases"/>
    <property type="match status" value="1"/>
</dbReference>
<feature type="compositionally biased region" description="Basic residues" evidence="10">
    <location>
        <begin position="434"/>
        <end position="446"/>
    </location>
</feature>
<evidence type="ECO:0000256" key="7">
    <source>
        <dbReference type="ARBA" id="ARBA00023274"/>
    </source>
</evidence>
<dbReference type="InterPro" id="IPR022941">
    <property type="entry name" value="SRP54"/>
</dbReference>
<name>A0A2G6KFD2_9BACT</name>
<dbReference type="InterPro" id="IPR042101">
    <property type="entry name" value="SRP54_N_sf"/>
</dbReference>
<dbReference type="SUPFAM" id="SSF47446">
    <property type="entry name" value="Signal peptide-binding domain"/>
    <property type="match status" value="1"/>
</dbReference>
<dbReference type="InterPro" id="IPR027417">
    <property type="entry name" value="P-loop_NTPase"/>
</dbReference>
<feature type="binding site" evidence="9">
    <location>
        <begin position="108"/>
        <end position="115"/>
    </location>
    <ligand>
        <name>GTP</name>
        <dbReference type="ChEBI" id="CHEBI:37565"/>
    </ligand>
</feature>
<evidence type="ECO:0000256" key="3">
    <source>
        <dbReference type="ARBA" id="ARBA00022801"/>
    </source>
</evidence>
<dbReference type="PROSITE" id="PS00300">
    <property type="entry name" value="SRP54"/>
    <property type="match status" value="1"/>
</dbReference>
<keyword evidence="9" id="KW-0963">Cytoplasm</keyword>
<dbReference type="GO" id="GO:0003924">
    <property type="term" value="F:GTPase activity"/>
    <property type="evidence" value="ECO:0007669"/>
    <property type="project" value="UniProtKB-UniRule"/>
</dbReference>
<evidence type="ECO:0000256" key="9">
    <source>
        <dbReference type="HAMAP-Rule" id="MF_00306"/>
    </source>
</evidence>
<keyword evidence="7 9" id="KW-0687">Ribonucleoprotein</keyword>
<evidence type="ECO:0000256" key="8">
    <source>
        <dbReference type="ARBA" id="ARBA00048027"/>
    </source>
</evidence>
<organism evidence="12 13">
    <name type="scientific">candidate division KSB3 bacterium</name>
    <dbReference type="NCBI Taxonomy" id="2044937"/>
    <lineage>
        <taxon>Bacteria</taxon>
        <taxon>candidate division KSB3</taxon>
    </lineage>
</organism>
<comment type="subunit">
    <text evidence="9">Part of the signal recognition particle protein translocation system, which is composed of SRP and FtsY.</text>
</comment>
<dbReference type="EMBL" id="PDSK01000090">
    <property type="protein sequence ID" value="PIE34371.1"/>
    <property type="molecule type" value="Genomic_DNA"/>
</dbReference>
<evidence type="ECO:0000256" key="2">
    <source>
        <dbReference type="ARBA" id="ARBA00022741"/>
    </source>
</evidence>
<dbReference type="HAMAP" id="MF_00306">
    <property type="entry name" value="SRP54"/>
    <property type="match status" value="1"/>
</dbReference>
<keyword evidence="5 9" id="KW-0342">GTP-binding</keyword>
<comment type="caution">
    <text evidence="12">The sequence shown here is derived from an EMBL/GenBank/DDBJ whole genome shotgun (WGS) entry which is preliminary data.</text>
</comment>
<comment type="function">
    <text evidence="9">Involved in targeting and insertion of nascent membrane proteins into the cytoplasmic membrane. Binds to the hydrophobic signal sequence of the ribosome-nascent chain (RNC) as it emerges from the ribosomes. The SRP-RNC complex is then targeted to the cytoplasmic membrane where it interacts with the SRP receptor FtsY.</text>
</comment>
<dbReference type="GO" id="GO:0008312">
    <property type="term" value="F:7S RNA binding"/>
    <property type="evidence" value="ECO:0007669"/>
    <property type="project" value="InterPro"/>
</dbReference>
<dbReference type="EC" id="3.6.5.4" evidence="9"/>
<keyword evidence="2 9" id="KW-0547">Nucleotide-binding</keyword>
<dbReference type="Gene3D" id="1.20.120.140">
    <property type="entry name" value="Signal recognition particle SRP54, nucleotide-binding domain"/>
    <property type="match status" value="1"/>
</dbReference>
<dbReference type="InterPro" id="IPR004125">
    <property type="entry name" value="Signal_recog_particle_SRP54_M"/>
</dbReference>
<evidence type="ECO:0000256" key="4">
    <source>
        <dbReference type="ARBA" id="ARBA00022884"/>
    </source>
</evidence>
<feature type="binding site" evidence="9">
    <location>
        <begin position="190"/>
        <end position="194"/>
    </location>
    <ligand>
        <name>GTP</name>
        <dbReference type="ChEBI" id="CHEBI:37565"/>
    </ligand>
</feature>
<dbReference type="SMART" id="SM00963">
    <property type="entry name" value="SRP54_N"/>
    <property type="match status" value="1"/>
</dbReference>
<feature type="region of interest" description="Disordered" evidence="10">
    <location>
        <begin position="427"/>
        <end position="453"/>
    </location>
</feature>